<keyword evidence="1" id="KW-0175">Coiled coil</keyword>
<keyword evidence="2" id="KW-0472">Membrane</keyword>
<proteinExistence type="predicted"/>
<feature type="coiled-coil region" evidence="1">
    <location>
        <begin position="1"/>
        <end position="64"/>
    </location>
</feature>
<feature type="transmembrane region" description="Helical" evidence="2">
    <location>
        <begin position="111"/>
        <end position="129"/>
    </location>
</feature>
<gene>
    <name evidence="3" type="ORF">C5O19_05730</name>
</gene>
<dbReference type="EMBL" id="PTRA01000001">
    <property type="protein sequence ID" value="PQA59155.1"/>
    <property type="molecule type" value="Genomic_DNA"/>
</dbReference>
<dbReference type="AlphaFoldDB" id="A0A2S7IN84"/>
<name>A0A2S7IN84_9BACT</name>
<feature type="transmembrane region" description="Helical" evidence="2">
    <location>
        <begin position="210"/>
        <end position="230"/>
    </location>
</feature>
<reference evidence="4" key="1">
    <citation type="submission" date="2018-02" db="EMBL/GenBank/DDBJ databases">
        <title>Genome sequencing of Solimonas sp. HR-BB.</title>
        <authorList>
            <person name="Lee Y."/>
            <person name="Jeon C.O."/>
        </authorList>
    </citation>
    <scope>NUCLEOTIDE SEQUENCE [LARGE SCALE GENOMIC DNA]</scope>
    <source>
        <strain evidence="4">HR-U</strain>
    </source>
</reference>
<sequence>MQEILTEEQELQAQLDAINVRKGQIAAEKAAAADAERNRQIAIHQELLQDAKNLRAEAGQATDQQTKLMLLTQAADVTAEANRLAVELGLVKAEELEEKPGFTVPEKARPFLWFGGIVGILGYLYARFFGLKDVIEAINAKVEPFSQVRPYGLDSIQKLVFEKYSLGMDTVAVFVLLGVFVPVVLGYVLPFGKGNNFQTEFKTLTPWQRVLTSVLLLLGLFLLVGLSHLVKA</sequence>
<comment type="caution">
    <text evidence="3">The sequence shown here is derived from an EMBL/GenBank/DDBJ whole genome shotgun (WGS) entry which is preliminary data.</text>
</comment>
<evidence type="ECO:0000313" key="3">
    <source>
        <dbReference type="EMBL" id="PQA59155.1"/>
    </source>
</evidence>
<evidence type="ECO:0000256" key="2">
    <source>
        <dbReference type="SAM" id="Phobius"/>
    </source>
</evidence>
<keyword evidence="2" id="KW-0812">Transmembrane</keyword>
<keyword evidence="2" id="KW-1133">Transmembrane helix</keyword>
<dbReference type="RefSeq" id="WP_104710435.1">
    <property type="nucleotide sequence ID" value="NZ_PTRA01000001.1"/>
</dbReference>
<accession>A0A2S7IN84</accession>
<feature type="transmembrane region" description="Helical" evidence="2">
    <location>
        <begin position="171"/>
        <end position="189"/>
    </location>
</feature>
<evidence type="ECO:0000313" key="4">
    <source>
        <dbReference type="Proteomes" id="UP000239590"/>
    </source>
</evidence>
<keyword evidence="4" id="KW-1185">Reference proteome</keyword>
<protein>
    <submittedName>
        <fullName evidence="3">Uncharacterized protein</fullName>
    </submittedName>
</protein>
<organism evidence="3 4">
    <name type="scientific">Siphonobacter curvatus</name>
    <dbReference type="NCBI Taxonomy" id="2094562"/>
    <lineage>
        <taxon>Bacteria</taxon>
        <taxon>Pseudomonadati</taxon>
        <taxon>Bacteroidota</taxon>
        <taxon>Cytophagia</taxon>
        <taxon>Cytophagales</taxon>
        <taxon>Cytophagaceae</taxon>
        <taxon>Siphonobacter</taxon>
    </lineage>
</organism>
<dbReference type="OrthoDB" id="959236at2"/>
<evidence type="ECO:0000256" key="1">
    <source>
        <dbReference type="SAM" id="Coils"/>
    </source>
</evidence>
<dbReference type="Proteomes" id="UP000239590">
    <property type="component" value="Unassembled WGS sequence"/>
</dbReference>